<evidence type="ECO:0000256" key="4">
    <source>
        <dbReference type="ARBA" id="ARBA00022824"/>
    </source>
</evidence>
<comment type="caution">
    <text evidence="7">The sequence shown here is derived from an EMBL/GenBank/DDBJ whole genome shotgun (WGS) entry which is preliminary data.</text>
</comment>
<accession>A0AAN7ZA73</accession>
<dbReference type="GO" id="GO:0005739">
    <property type="term" value="C:mitochondrion"/>
    <property type="evidence" value="ECO:0007669"/>
    <property type="project" value="UniProtKB-SubCell"/>
</dbReference>
<dbReference type="PANTHER" id="PTHR48182">
    <property type="entry name" value="PROTEIN SERAC1"/>
    <property type="match status" value="1"/>
</dbReference>
<keyword evidence="5" id="KW-0496">Mitochondrion</keyword>
<organism evidence="7 8">
    <name type="scientific">Xylaria bambusicola</name>
    <dbReference type="NCBI Taxonomy" id="326684"/>
    <lineage>
        <taxon>Eukaryota</taxon>
        <taxon>Fungi</taxon>
        <taxon>Dikarya</taxon>
        <taxon>Ascomycota</taxon>
        <taxon>Pezizomycotina</taxon>
        <taxon>Sordariomycetes</taxon>
        <taxon>Xylariomycetidae</taxon>
        <taxon>Xylariales</taxon>
        <taxon>Xylariaceae</taxon>
        <taxon>Xylaria</taxon>
    </lineage>
</organism>
<evidence type="ECO:0000256" key="3">
    <source>
        <dbReference type="ARBA" id="ARBA00004370"/>
    </source>
</evidence>
<comment type="subcellular location">
    <subcellularLocation>
        <location evidence="2">Endoplasmic reticulum</location>
    </subcellularLocation>
    <subcellularLocation>
        <location evidence="3">Membrane</location>
    </subcellularLocation>
    <subcellularLocation>
        <location evidence="1">Mitochondrion</location>
    </subcellularLocation>
</comment>
<proteinExistence type="predicted"/>
<evidence type="ECO:0000256" key="2">
    <source>
        <dbReference type="ARBA" id="ARBA00004240"/>
    </source>
</evidence>
<keyword evidence="6" id="KW-0472">Membrane</keyword>
<keyword evidence="4" id="KW-0256">Endoplasmic reticulum</keyword>
<dbReference type="PANTHER" id="PTHR48182:SF2">
    <property type="entry name" value="PROTEIN SERAC1"/>
    <property type="match status" value="1"/>
</dbReference>
<evidence type="ECO:0000256" key="1">
    <source>
        <dbReference type="ARBA" id="ARBA00004173"/>
    </source>
</evidence>
<dbReference type="GO" id="GO:0005783">
    <property type="term" value="C:endoplasmic reticulum"/>
    <property type="evidence" value="ECO:0007669"/>
    <property type="project" value="UniProtKB-SubCell"/>
</dbReference>
<sequence>MAPGGAAINGIFDEAVSLVNHLIASRELHQAEQRPIIFICHEFGGLLVKRALAYSHSRKGLRVEHIRSIYRSTVAIMFMATPHEGFRKEALIYANRSRHPEPNNFMLSLLEGSEALQEITDHFAPIMKQFFIYNLWEQLRTVIGRHKIYIVDRTSASPSWNEVDQCGINATHAGMVKFSSSASPGYRLVLAALDKYIRSSAAVIARRWEQDLELIGKERQHEIEDLLPGTLLNATIGAEMIAANRLR</sequence>
<dbReference type="InterPro" id="IPR052374">
    <property type="entry name" value="SERAC1"/>
</dbReference>
<evidence type="ECO:0000313" key="7">
    <source>
        <dbReference type="EMBL" id="KAK5636007.1"/>
    </source>
</evidence>
<dbReference type="GO" id="GO:0016020">
    <property type="term" value="C:membrane"/>
    <property type="evidence" value="ECO:0007669"/>
    <property type="project" value="UniProtKB-SubCell"/>
</dbReference>
<reference evidence="7 8" key="1">
    <citation type="submission" date="2023-10" db="EMBL/GenBank/DDBJ databases">
        <title>Draft genome sequence of Xylaria bambusicola isolate GMP-LS, the root and basal stem rot pathogen of sugarcane in Indonesia.</title>
        <authorList>
            <person name="Selvaraj P."/>
            <person name="Muralishankar V."/>
            <person name="Muruganantham S."/>
            <person name="Sp S."/>
            <person name="Haryani S."/>
            <person name="Lau K.J.X."/>
            <person name="Naqvi N.I."/>
        </authorList>
    </citation>
    <scope>NUCLEOTIDE SEQUENCE [LARGE SCALE GENOMIC DNA]</scope>
    <source>
        <strain evidence="7">GMP-LS</strain>
    </source>
</reference>
<evidence type="ECO:0000256" key="5">
    <source>
        <dbReference type="ARBA" id="ARBA00023128"/>
    </source>
</evidence>
<protein>
    <recommendedName>
        <fullName evidence="9">DUF676 domain-containing protein</fullName>
    </recommendedName>
</protein>
<evidence type="ECO:0000256" key="6">
    <source>
        <dbReference type="ARBA" id="ARBA00023136"/>
    </source>
</evidence>
<dbReference type="AlphaFoldDB" id="A0AAN7ZA73"/>
<keyword evidence="8" id="KW-1185">Reference proteome</keyword>
<name>A0AAN7ZA73_9PEZI</name>
<gene>
    <name evidence="7" type="ORF">RRF57_011719</name>
</gene>
<dbReference type="EMBL" id="JAWHQM010000060">
    <property type="protein sequence ID" value="KAK5636007.1"/>
    <property type="molecule type" value="Genomic_DNA"/>
</dbReference>
<evidence type="ECO:0008006" key="9">
    <source>
        <dbReference type="Google" id="ProtNLM"/>
    </source>
</evidence>
<dbReference type="Proteomes" id="UP001305414">
    <property type="component" value="Unassembled WGS sequence"/>
</dbReference>
<evidence type="ECO:0000313" key="8">
    <source>
        <dbReference type="Proteomes" id="UP001305414"/>
    </source>
</evidence>